<evidence type="ECO:0000313" key="2">
    <source>
        <dbReference type="EMBL" id="SUI58041.1"/>
    </source>
</evidence>
<protein>
    <submittedName>
        <fullName evidence="2">Uncharacterized protein</fullName>
    </submittedName>
</protein>
<name>A0A379Z9Z6_9GAMM</name>
<dbReference type="Proteomes" id="UP000254069">
    <property type="component" value="Unassembled WGS sequence"/>
</dbReference>
<reference evidence="2 3" key="1">
    <citation type="submission" date="2018-06" db="EMBL/GenBank/DDBJ databases">
        <authorList>
            <consortium name="Pathogen Informatics"/>
            <person name="Doyle S."/>
        </authorList>
    </citation>
    <scope>NUCLEOTIDE SEQUENCE [LARGE SCALE GENOMIC DNA]</scope>
    <source>
        <strain evidence="2 3">NCTC10738</strain>
    </source>
</reference>
<evidence type="ECO:0000256" key="1">
    <source>
        <dbReference type="SAM" id="MobiDB-lite"/>
    </source>
</evidence>
<feature type="region of interest" description="Disordered" evidence="1">
    <location>
        <begin position="22"/>
        <end position="44"/>
    </location>
</feature>
<dbReference type="AlphaFoldDB" id="A0A379Z9Z6"/>
<dbReference type="EMBL" id="UGYO01000001">
    <property type="protein sequence ID" value="SUI58041.1"/>
    <property type="molecule type" value="Genomic_DNA"/>
</dbReference>
<evidence type="ECO:0000313" key="3">
    <source>
        <dbReference type="Proteomes" id="UP000254069"/>
    </source>
</evidence>
<accession>A0A379Z9Z6</accession>
<organism evidence="2 3">
    <name type="scientific">Shewanella algae</name>
    <dbReference type="NCBI Taxonomy" id="38313"/>
    <lineage>
        <taxon>Bacteria</taxon>
        <taxon>Pseudomonadati</taxon>
        <taxon>Pseudomonadota</taxon>
        <taxon>Gammaproteobacteria</taxon>
        <taxon>Alteromonadales</taxon>
        <taxon>Shewanellaceae</taxon>
        <taxon>Shewanella</taxon>
    </lineage>
</organism>
<dbReference type="RefSeq" id="WP_258181238.1">
    <property type="nucleotide sequence ID" value="NZ_CP046378.1"/>
</dbReference>
<keyword evidence="3" id="KW-1185">Reference proteome</keyword>
<gene>
    <name evidence="2" type="ORF">NCTC10738_01358</name>
</gene>
<sequence>MMQFLTEPQLNAVLAADDASPRLKMPANKDNTNAANSMFEGDGL</sequence>
<proteinExistence type="predicted"/>